<reference evidence="1" key="1">
    <citation type="submission" date="2013-12" db="EMBL/GenBank/DDBJ databases">
        <authorList>
            <person name="Aslett M."/>
        </authorList>
    </citation>
    <scope>NUCLEOTIDE SEQUENCE [LARGE SCALE GENOMIC DNA]</scope>
    <source>
        <strain evidence="1">Lindley</strain>
    </source>
</reference>
<reference evidence="1" key="2">
    <citation type="submission" date="2014-05" db="EMBL/GenBank/DDBJ databases">
        <title>The genome and life-stage specific transcriptomes of Globodera pallida elucidate key aspects of plant parasitism by a cyst nematode.</title>
        <authorList>
            <person name="Cotton J.A."/>
            <person name="Lilley C.J."/>
            <person name="Jones L.M."/>
            <person name="Kikuchi T."/>
            <person name="Reid A.J."/>
            <person name="Thorpe P."/>
            <person name="Tsai I.J."/>
            <person name="Beasley H."/>
            <person name="Blok V."/>
            <person name="Cock P.J.A."/>
            <person name="Van den Akker S.E."/>
            <person name="Holroyd N."/>
            <person name="Hunt M."/>
            <person name="Mantelin S."/>
            <person name="Naghra H."/>
            <person name="Pain A."/>
            <person name="Palomares-Rius J.E."/>
            <person name="Zarowiecki M."/>
            <person name="Berriman M."/>
            <person name="Jones J.T."/>
            <person name="Urwin P.E."/>
        </authorList>
    </citation>
    <scope>NUCLEOTIDE SEQUENCE [LARGE SCALE GENOMIC DNA]</scope>
    <source>
        <strain evidence="1">Lindley</strain>
    </source>
</reference>
<dbReference type="AlphaFoldDB" id="A0A183CQG1"/>
<sequence>MANKQSKNYIGFVNDHSGSMSSLASAAARDYNTNITAIKDAATREMLDTVVSVIGIGL</sequence>
<keyword evidence="1" id="KW-1185">Reference proteome</keyword>
<evidence type="ECO:0000313" key="2">
    <source>
        <dbReference type="WBParaSite" id="GPLIN_001511900"/>
    </source>
</evidence>
<reference evidence="2" key="3">
    <citation type="submission" date="2016-06" db="UniProtKB">
        <authorList>
            <consortium name="WormBaseParasite"/>
        </authorList>
    </citation>
    <scope>IDENTIFICATION</scope>
</reference>
<organism evidence="1 2">
    <name type="scientific">Globodera pallida</name>
    <name type="common">Potato cyst nematode worm</name>
    <name type="synonym">Heterodera pallida</name>
    <dbReference type="NCBI Taxonomy" id="36090"/>
    <lineage>
        <taxon>Eukaryota</taxon>
        <taxon>Metazoa</taxon>
        <taxon>Ecdysozoa</taxon>
        <taxon>Nematoda</taxon>
        <taxon>Chromadorea</taxon>
        <taxon>Rhabditida</taxon>
        <taxon>Tylenchina</taxon>
        <taxon>Tylenchomorpha</taxon>
        <taxon>Tylenchoidea</taxon>
        <taxon>Heteroderidae</taxon>
        <taxon>Heteroderinae</taxon>
        <taxon>Globodera</taxon>
    </lineage>
</organism>
<protein>
    <submittedName>
        <fullName evidence="2">VWFA domain-containing protein</fullName>
    </submittedName>
</protein>
<accession>A0A183CQG1</accession>
<proteinExistence type="predicted"/>
<evidence type="ECO:0000313" key="1">
    <source>
        <dbReference type="Proteomes" id="UP000050741"/>
    </source>
</evidence>
<dbReference type="WBParaSite" id="GPLIN_001511900">
    <property type="protein sequence ID" value="GPLIN_001511900"/>
    <property type="gene ID" value="GPLIN_001511900"/>
</dbReference>
<dbReference type="Proteomes" id="UP000050741">
    <property type="component" value="Unassembled WGS sequence"/>
</dbReference>
<name>A0A183CQG1_GLOPA</name>